<protein>
    <recommendedName>
        <fullName evidence="8">Disheveled-associated activator of morphogenesis 2</fullName>
    </recommendedName>
</protein>
<dbReference type="Ensembl" id="ENSCCNT00000033956.1">
    <property type="protein sequence ID" value="ENSCCNP00000026799.1"/>
    <property type="gene ID" value="ENSCCNG00000025857.1"/>
</dbReference>
<dbReference type="GO" id="GO:0030036">
    <property type="term" value="P:actin cytoskeleton organization"/>
    <property type="evidence" value="ECO:0007669"/>
    <property type="project" value="InterPro"/>
</dbReference>
<proteinExistence type="inferred from homology"/>
<feature type="coiled-coil region" evidence="2">
    <location>
        <begin position="716"/>
        <end position="793"/>
    </location>
</feature>
<dbReference type="SUPFAM" id="SSF101447">
    <property type="entry name" value="Formin homology 2 domain (FH2 domain)"/>
    <property type="match status" value="1"/>
</dbReference>
<evidence type="ECO:0000259" key="4">
    <source>
        <dbReference type="PROSITE" id="PS51231"/>
    </source>
</evidence>
<dbReference type="FunFam" id="1.10.238.150:FF:000001">
    <property type="entry name" value="Dishevelled associated activator of morphogenesis 1"/>
    <property type="match status" value="1"/>
</dbReference>
<dbReference type="FunFam" id="1.20.58.2220:FF:000002">
    <property type="entry name" value="Dishevelled associated activator of morphogenesis 1"/>
    <property type="match status" value="1"/>
</dbReference>
<dbReference type="InterPro" id="IPR010473">
    <property type="entry name" value="GTPase-bd"/>
</dbReference>
<dbReference type="GO" id="GO:2000050">
    <property type="term" value="P:regulation of non-canonical Wnt signaling pathway"/>
    <property type="evidence" value="ECO:0007669"/>
    <property type="project" value="TreeGrafter"/>
</dbReference>
<feature type="region of interest" description="Disordered" evidence="3">
    <location>
        <begin position="833"/>
        <end position="859"/>
    </location>
</feature>
<evidence type="ECO:0000313" key="7">
    <source>
        <dbReference type="Ensembl" id="ENSCCNP00000026799.1"/>
    </source>
</evidence>
<gene>
    <name evidence="7" type="primary">Daam2</name>
</gene>
<evidence type="ECO:0000256" key="2">
    <source>
        <dbReference type="SAM" id="Coils"/>
    </source>
</evidence>
<feature type="compositionally biased region" description="Basic and acidic residues" evidence="3">
    <location>
        <begin position="848"/>
        <end position="859"/>
    </location>
</feature>
<feature type="domain" description="GBD/FH3" evidence="5">
    <location>
        <begin position="1"/>
        <end position="309"/>
    </location>
</feature>
<reference evidence="7" key="1">
    <citation type="submission" date="2023-09" db="UniProtKB">
        <authorList>
            <consortium name="Ensembl"/>
        </authorList>
    </citation>
    <scope>IDENTIFICATION</scope>
</reference>
<dbReference type="PROSITE" id="PS51231">
    <property type="entry name" value="DAD"/>
    <property type="match status" value="1"/>
</dbReference>
<dbReference type="Pfam" id="PF06371">
    <property type="entry name" value="Drf_GBD"/>
    <property type="match status" value="1"/>
</dbReference>
<feature type="coiled-coil region" evidence="2">
    <location>
        <begin position="480"/>
        <end position="507"/>
    </location>
</feature>
<dbReference type="SMART" id="SM00498">
    <property type="entry name" value="FH2"/>
    <property type="match status" value="1"/>
</dbReference>
<dbReference type="PANTHER" id="PTHR45725">
    <property type="entry name" value="FORMIN HOMOLOGY 2 FAMILY MEMBER"/>
    <property type="match status" value="1"/>
</dbReference>
<dbReference type="SMART" id="SM01139">
    <property type="entry name" value="Drf_FH3"/>
    <property type="match status" value="1"/>
</dbReference>
<dbReference type="GO" id="GO:0048715">
    <property type="term" value="P:negative regulation of oligodendrocyte differentiation"/>
    <property type="evidence" value="ECO:0007669"/>
    <property type="project" value="TreeGrafter"/>
</dbReference>
<comment type="similarity">
    <text evidence="1">Belongs to the formin homology family.</text>
</comment>
<feature type="domain" description="DAD" evidence="4">
    <location>
        <begin position="808"/>
        <end position="839"/>
    </location>
</feature>
<keyword evidence="2" id="KW-0175">Coiled coil</keyword>
<sequence length="859" mass="100191">MESIFFCCFSYLQNAYGMTCKCGVSFLLLALAGRFVTRFIELEGLTCLLNFLRSMDHATCESRIHTSLIGCIKALMNNSQGRAHVLAQPEAISTIAQSLRTENSKTKVAVLEILGAVCLVPGGHKKVLQAMLHYQVYAAERTRFQTLLNELDRSLGRYRDEVNLKTAIMSFINAVLNAGAGEVRSLFPFRLHLRYEFLMLGIQPVIDKLRQHENAILDKHLDFFEMVRNEDDLELARRFDMVHIDTKSASQMFELIHKKLKHTEAYPCLLSVLHHCLQMPYKRNGGYFQQWQLLDRILQQIVLQDERGVDPDLAPLENFNVKNIVNMLINENEVKQWRDQAEKFRKEHMELVSRLERKERECETKTMEKEEMMRTLNKMKDKLARESQELRQARGQVAELVAQLSEIERVPGTVWNEIDDMQVFRILDLEDFEKMFSAYQRHQKELGSTEDIYLASRKVKELSVIDGRRAQNCIILLSKLKLSNEEIRQAILKMDEQEDLAKDMLEQLLKFIPEKSDIDLLEEHKHEIERMARADRFLYEMSRIDHYQQRLQALFFKKKFQERLAEAKPKVEAILLASRELTLSKRLKQMLEVVLAVGNFMNKGQRGGAYGFRVASLNKIADTKSSIDRNISLLHYLIMILEKHFPDILNMPSELQHLPEAAKVNLAELEKEVGNLKKGLRAVEVELEYQRRQVREPNDKFVPVMSDFITVSSFSFSELEDQLNEARDKFAKALTHFGEQESKMQPDEFFGIFDTFLQAFLEARQDLEAMRRKKEEEERRTRMETMLKEQRERERWQRQRKVLAGSALEEGGEFDDLVSALRSGEVFDKDLSKLKRSRKRSGSQAPEATRERAINRLNY</sequence>
<dbReference type="PROSITE" id="PS51444">
    <property type="entry name" value="FH2"/>
    <property type="match status" value="1"/>
</dbReference>
<feature type="coiled-coil region" evidence="2">
    <location>
        <begin position="327"/>
        <end position="410"/>
    </location>
</feature>
<dbReference type="InterPro" id="IPR010472">
    <property type="entry name" value="FH3_dom"/>
</dbReference>
<accession>A0A8C0XE64</accession>
<organism evidence="7">
    <name type="scientific">Castor canadensis</name>
    <name type="common">American beaver</name>
    <dbReference type="NCBI Taxonomy" id="51338"/>
    <lineage>
        <taxon>Eukaryota</taxon>
        <taxon>Metazoa</taxon>
        <taxon>Chordata</taxon>
        <taxon>Craniata</taxon>
        <taxon>Vertebrata</taxon>
        <taxon>Euteleostomi</taxon>
        <taxon>Mammalia</taxon>
        <taxon>Eutheria</taxon>
        <taxon>Euarchontoglires</taxon>
        <taxon>Glires</taxon>
        <taxon>Rodentia</taxon>
        <taxon>Castorimorpha</taxon>
        <taxon>Castoridae</taxon>
        <taxon>Castor</taxon>
    </lineage>
</organism>
<dbReference type="GO" id="GO:0090263">
    <property type="term" value="P:positive regulation of canonical Wnt signaling pathway"/>
    <property type="evidence" value="ECO:0007669"/>
    <property type="project" value="TreeGrafter"/>
</dbReference>
<dbReference type="GO" id="GO:0031267">
    <property type="term" value="F:small GTPase binding"/>
    <property type="evidence" value="ECO:0007669"/>
    <property type="project" value="InterPro"/>
</dbReference>
<dbReference type="InterPro" id="IPR015425">
    <property type="entry name" value="FH2_Formin"/>
</dbReference>
<evidence type="ECO:0000256" key="3">
    <source>
        <dbReference type="SAM" id="MobiDB-lite"/>
    </source>
</evidence>
<dbReference type="SUPFAM" id="SSF48371">
    <property type="entry name" value="ARM repeat"/>
    <property type="match status" value="1"/>
</dbReference>
<name>A0A8C0XE64_CASCN</name>
<dbReference type="GO" id="GO:0003779">
    <property type="term" value="F:actin binding"/>
    <property type="evidence" value="ECO:0007669"/>
    <property type="project" value="InterPro"/>
</dbReference>
<feature type="domain" description="FH2" evidence="6">
    <location>
        <begin position="387"/>
        <end position="786"/>
    </location>
</feature>
<dbReference type="Pfam" id="PF02181">
    <property type="entry name" value="FH2"/>
    <property type="match status" value="1"/>
</dbReference>
<dbReference type="InterPro" id="IPR014767">
    <property type="entry name" value="DAD_dom"/>
</dbReference>
<dbReference type="PANTHER" id="PTHR45725:SF7">
    <property type="entry name" value="DISHEVELED-ASSOCIATED ACTIVATOR OF MORPHOGENESIS 2"/>
    <property type="match status" value="1"/>
</dbReference>
<dbReference type="InterPro" id="IPR051425">
    <property type="entry name" value="Formin_Homology"/>
</dbReference>
<evidence type="ECO:0008006" key="8">
    <source>
        <dbReference type="Google" id="ProtNLM"/>
    </source>
</evidence>
<dbReference type="Gene3D" id="1.20.58.2220">
    <property type="entry name" value="Formin, FH2 domain"/>
    <property type="match status" value="1"/>
</dbReference>
<dbReference type="InterPro" id="IPR042201">
    <property type="entry name" value="FH2_Formin_sf"/>
</dbReference>
<evidence type="ECO:0000259" key="6">
    <source>
        <dbReference type="PROSITE" id="PS51444"/>
    </source>
</evidence>
<dbReference type="AlphaFoldDB" id="A0A8C0XE64"/>
<evidence type="ECO:0000259" key="5">
    <source>
        <dbReference type="PROSITE" id="PS51232"/>
    </source>
</evidence>
<dbReference type="InterPro" id="IPR011989">
    <property type="entry name" value="ARM-like"/>
</dbReference>
<dbReference type="SMART" id="SM01140">
    <property type="entry name" value="Drf_GBD"/>
    <property type="match status" value="1"/>
</dbReference>
<dbReference type="InterPro" id="IPR016024">
    <property type="entry name" value="ARM-type_fold"/>
</dbReference>
<dbReference type="Gene3D" id="1.10.238.150">
    <property type="entry name" value="Formin, FH3 diaphanous domain"/>
    <property type="match status" value="1"/>
</dbReference>
<evidence type="ECO:0000256" key="1">
    <source>
        <dbReference type="ARBA" id="ARBA00023449"/>
    </source>
</evidence>
<dbReference type="Pfam" id="PF06367">
    <property type="entry name" value="Drf_FH3"/>
    <property type="match status" value="1"/>
</dbReference>
<dbReference type="Gene3D" id="1.25.10.10">
    <property type="entry name" value="Leucine-rich Repeat Variant"/>
    <property type="match status" value="1"/>
</dbReference>
<dbReference type="InterPro" id="IPR014768">
    <property type="entry name" value="GBD/FH3_dom"/>
</dbReference>
<dbReference type="PROSITE" id="PS51232">
    <property type="entry name" value="GBD_FH3"/>
    <property type="match status" value="1"/>
</dbReference>